<evidence type="ECO:0000256" key="1">
    <source>
        <dbReference type="SAM" id="Phobius"/>
    </source>
</evidence>
<keyword evidence="1" id="KW-0812">Transmembrane</keyword>
<reference evidence="2 3" key="1">
    <citation type="submission" date="2019-05" db="EMBL/GenBank/DDBJ databases">
        <title>Emergence of the Ug99 lineage of the wheat stem rust pathogen through somatic hybridization.</title>
        <authorList>
            <person name="Li F."/>
            <person name="Upadhyaya N.M."/>
            <person name="Sperschneider J."/>
            <person name="Matny O."/>
            <person name="Nguyen-Phuc H."/>
            <person name="Mago R."/>
            <person name="Raley C."/>
            <person name="Miller M.E."/>
            <person name="Silverstein K.A.T."/>
            <person name="Henningsen E."/>
            <person name="Hirsch C.D."/>
            <person name="Visser B."/>
            <person name="Pretorius Z.A."/>
            <person name="Steffenson B.J."/>
            <person name="Schwessinger B."/>
            <person name="Dodds P.N."/>
            <person name="Figueroa M."/>
        </authorList>
    </citation>
    <scope>NUCLEOTIDE SEQUENCE [LARGE SCALE GENOMIC DNA]</scope>
    <source>
        <strain evidence="2">21-0</strain>
    </source>
</reference>
<keyword evidence="1" id="KW-0472">Membrane</keyword>
<feature type="transmembrane region" description="Helical" evidence="1">
    <location>
        <begin position="26"/>
        <end position="48"/>
    </location>
</feature>
<evidence type="ECO:0000313" key="2">
    <source>
        <dbReference type="EMBL" id="KAA1110923.1"/>
    </source>
</evidence>
<dbReference type="AlphaFoldDB" id="A0A5B0QDB9"/>
<feature type="transmembrane region" description="Helical" evidence="1">
    <location>
        <begin position="60"/>
        <end position="80"/>
    </location>
</feature>
<keyword evidence="1" id="KW-1133">Transmembrane helix</keyword>
<proteinExistence type="predicted"/>
<gene>
    <name evidence="2" type="ORF">PGT21_034329</name>
</gene>
<protein>
    <submittedName>
        <fullName evidence="2">Uncharacterized protein</fullName>
    </submittedName>
</protein>
<comment type="caution">
    <text evidence="2">The sequence shown here is derived from an EMBL/GenBank/DDBJ whole genome shotgun (WGS) entry which is preliminary data.</text>
</comment>
<dbReference type="EMBL" id="VSWC01000027">
    <property type="protein sequence ID" value="KAA1110923.1"/>
    <property type="molecule type" value="Genomic_DNA"/>
</dbReference>
<accession>A0A5B0QDB9</accession>
<keyword evidence="3" id="KW-1185">Reference proteome</keyword>
<name>A0A5B0QDB9_PUCGR</name>
<evidence type="ECO:0000313" key="3">
    <source>
        <dbReference type="Proteomes" id="UP000324748"/>
    </source>
</evidence>
<organism evidence="2 3">
    <name type="scientific">Puccinia graminis f. sp. tritici</name>
    <dbReference type="NCBI Taxonomy" id="56615"/>
    <lineage>
        <taxon>Eukaryota</taxon>
        <taxon>Fungi</taxon>
        <taxon>Dikarya</taxon>
        <taxon>Basidiomycota</taxon>
        <taxon>Pucciniomycotina</taxon>
        <taxon>Pucciniomycetes</taxon>
        <taxon>Pucciniales</taxon>
        <taxon>Pucciniaceae</taxon>
        <taxon>Puccinia</taxon>
    </lineage>
</organism>
<dbReference type="Proteomes" id="UP000324748">
    <property type="component" value="Unassembled WGS sequence"/>
</dbReference>
<sequence>MDQNYHWNRFEYLFLKFASPIKNSSVVIIGIEFPGFTFLFLNTFILQLPESLPLALVPTFFLNLINLHPLILAFILSLYIPRPVHHDLFVFI</sequence>